<organism evidence="2 3">
    <name type="scientific">Ferrimonas marina</name>
    <dbReference type="NCBI Taxonomy" id="299255"/>
    <lineage>
        <taxon>Bacteria</taxon>
        <taxon>Pseudomonadati</taxon>
        <taxon>Pseudomonadota</taxon>
        <taxon>Gammaproteobacteria</taxon>
        <taxon>Alteromonadales</taxon>
        <taxon>Ferrimonadaceae</taxon>
        <taxon>Ferrimonas</taxon>
    </lineage>
</organism>
<evidence type="ECO:0000313" key="2">
    <source>
        <dbReference type="EMBL" id="SHI14688.1"/>
    </source>
</evidence>
<gene>
    <name evidence="2" type="ORF">SAMN02745129_4343</name>
</gene>
<protein>
    <submittedName>
        <fullName evidence="2">Uncharacterized protein</fullName>
    </submittedName>
</protein>
<keyword evidence="3" id="KW-1185">Reference proteome</keyword>
<accession>A0A1M5YS65</accession>
<evidence type="ECO:0000256" key="1">
    <source>
        <dbReference type="SAM" id="Phobius"/>
    </source>
</evidence>
<name>A0A1M5YS65_9GAMM</name>
<sequence>MSSSVRTQPFQYLSKGLAVAIGLYLGLQLLLSLWQWPLYYQLMDAYLATPSTTVVAIATVALLVLNALWLGIGFYLAWGLWQGRRGSPWIYYLCATSLLFGPVPSKVLAVMAMTLRLVQDALGDAVE</sequence>
<keyword evidence="1" id="KW-1133">Transmembrane helix</keyword>
<dbReference type="Proteomes" id="UP000184268">
    <property type="component" value="Unassembled WGS sequence"/>
</dbReference>
<feature type="transmembrane region" description="Helical" evidence="1">
    <location>
        <begin position="54"/>
        <end position="78"/>
    </location>
</feature>
<proteinExistence type="predicted"/>
<feature type="transmembrane region" description="Helical" evidence="1">
    <location>
        <begin position="90"/>
        <end position="113"/>
    </location>
</feature>
<keyword evidence="1" id="KW-0472">Membrane</keyword>
<evidence type="ECO:0000313" key="3">
    <source>
        <dbReference type="Proteomes" id="UP000184268"/>
    </source>
</evidence>
<dbReference type="STRING" id="299255.SAMN02745129_4343"/>
<reference evidence="2 3" key="1">
    <citation type="submission" date="2016-11" db="EMBL/GenBank/DDBJ databases">
        <authorList>
            <person name="Jaros S."/>
            <person name="Januszkiewicz K."/>
            <person name="Wedrychowicz H."/>
        </authorList>
    </citation>
    <scope>NUCLEOTIDE SEQUENCE [LARGE SCALE GENOMIC DNA]</scope>
    <source>
        <strain evidence="2 3">DSM 16917</strain>
    </source>
</reference>
<dbReference type="EMBL" id="FQXG01000008">
    <property type="protein sequence ID" value="SHI14688.1"/>
    <property type="molecule type" value="Genomic_DNA"/>
</dbReference>
<feature type="transmembrane region" description="Helical" evidence="1">
    <location>
        <begin position="12"/>
        <end position="34"/>
    </location>
</feature>
<dbReference type="AlphaFoldDB" id="A0A1M5YS65"/>
<keyword evidence="1" id="KW-0812">Transmembrane</keyword>